<dbReference type="Gene3D" id="3.40.50.300">
    <property type="entry name" value="P-loop containing nucleotide triphosphate hydrolases"/>
    <property type="match status" value="1"/>
</dbReference>
<accession>A0A6C0AG61</accession>
<sequence>MEKSIINILDSNNIPLIHGPTGIGKTRLAKKIKSFYNIPVWHIICPLEIAIWENTIHSLNNNPKQLIIIDNVDEAENCLISKINTFINKRKKSTKIILIAINPYIRSIYNLRKHSTLYTMPFPSKDALLKKAAKKCNQNTMTVLKNMEINDFRLFKNIVKYSSEPINSDTYLAFKNPFKAFDWLLGAKNNANLENVVESNPMFYINGIHTNYVHKSNNMSSLEKIASHLSDVDILGYSSDSICIAAKTSYAWTKKPTKFSKICLPIWKPVNHSIQRNMEKNQTLAYIFKYYNSKSKKPPIKDMNYIHSIIKSYKISEHQFMDYVKTHSFGSNKTFRIKAFIKKILY</sequence>
<dbReference type="AlphaFoldDB" id="A0A6C0AG61"/>
<proteinExistence type="predicted"/>
<evidence type="ECO:0000313" key="1">
    <source>
        <dbReference type="EMBL" id="QHS78787.1"/>
    </source>
</evidence>
<dbReference type="InterPro" id="IPR027417">
    <property type="entry name" value="P-loop_NTPase"/>
</dbReference>
<name>A0A6C0AG61_9ZZZZ</name>
<protein>
    <submittedName>
        <fullName evidence="1">Uncharacterized protein</fullName>
    </submittedName>
</protein>
<dbReference type="EMBL" id="MN740604">
    <property type="protein sequence ID" value="QHS78787.1"/>
    <property type="molecule type" value="Genomic_DNA"/>
</dbReference>
<reference evidence="1" key="1">
    <citation type="journal article" date="2020" name="Nature">
        <title>Giant virus diversity and host interactions through global metagenomics.</title>
        <authorList>
            <person name="Schulz F."/>
            <person name="Roux S."/>
            <person name="Paez-Espino D."/>
            <person name="Jungbluth S."/>
            <person name="Walsh D.A."/>
            <person name="Denef V.J."/>
            <person name="McMahon K.D."/>
            <person name="Konstantinidis K.T."/>
            <person name="Eloe-Fadrosh E.A."/>
            <person name="Kyrpides N.C."/>
            <person name="Woyke T."/>
        </authorList>
    </citation>
    <scope>NUCLEOTIDE SEQUENCE</scope>
    <source>
        <strain evidence="1">GVMAG-S-1024976-23</strain>
    </source>
</reference>
<dbReference type="SUPFAM" id="SSF52540">
    <property type="entry name" value="P-loop containing nucleoside triphosphate hydrolases"/>
    <property type="match status" value="1"/>
</dbReference>
<organism evidence="1">
    <name type="scientific">viral metagenome</name>
    <dbReference type="NCBI Taxonomy" id="1070528"/>
    <lineage>
        <taxon>unclassified sequences</taxon>
        <taxon>metagenomes</taxon>
        <taxon>organismal metagenomes</taxon>
    </lineage>
</organism>